<dbReference type="Proteomes" id="UP000279089">
    <property type="component" value="Unassembled WGS sequence"/>
</dbReference>
<sequence length="195" mass="21533">MINTNLLGSLCLALTILASACSDHGSGMPMNYEPSPTVRKKTAPPADINLGKKYPSFGKYDLKRFNAQFDSLRAIYTHMSPNIVFIAERSATTASVLVINGTNAYFYDLTKGTGRDYSGFDIGKLYRLGHISYTGLEGLSAVPLDKLPKKLESDYNVYFYIASKGELLEFTGSHLASAEDNRVKELFAACEEKFR</sequence>
<organism evidence="2 3">
    <name type="scientific">Chitinophaga barathri</name>
    <dbReference type="NCBI Taxonomy" id="1647451"/>
    <lineage>
        <taxon>Bacteria</taxon>
        <taxon>Pseudomonadati</taxon>
        <taxon>Bacteroidota</taxon>
        <taxon>Chitinophagia</taxon>
        <taxon>Chitinophagales</taxon>
        <taxon>Chitinophagaceae</taxon>
        <taxon>Chitinophaga</taxon>
    </lineage>
</organism>
<evidence type="ECO:0000256" key="1">
    <source>
        <dbReference type="SAM" id="SignalP"/>
    </source>
</evidence>
<dbReference type="EMBL" id="RMBX01000017">
    <property type="protein sequence ID" value="RPD38188.1"/>
    <property type="molecule type" value="Genomic_DNA"/>
</dbReference>
<proteinExistence type="predicted"/>
<dbReference type="AlphaFoldDB" id="A0A3N4M5A4"/>
<dbReference type="RefSeq" id="WP_120515947.1">
    <property type="nucleotide sequence ID" value="NZ_QXZY01000004.1"/>
</dbReference>
<evidence type="ECO:0000313" key="3">
    <source>
        <dbReference type="Proteomes" id="UP000279089"/>
    </source>
</evidence>
<reference evidence="3" key="1">
    <citation type="submission" date="2018-11" db="EMBL/GenBank/DDBJ databases">
        <title>Chitinophaga lutea sp.nov., isolate from arsenic contaminated soil.</title>
        <authorList>
            <person name="Zong Y."/>
        </authorList>
    </citation>
    <scope>NUCLEOTIDE SEQUENCE [LARGE SCALE GENOMIC DNA]</scope>
    <source>
        <strain evidence="3">YLT18</strain>
    </source>
</reference>
<feature type="chain" id="PRO_5018154328" description="Lipoprotein" evidence="1">
    <location>
        <begin position="21"/>
        <end position="195"/>
    </location>
</feature>
<protein>
    <recommendedName>
        <fullName evidence="4">Lipoprotein</fullName>
    </recommendedName>
</protein>
<comment type="caution">
    <text evidence="2">The sequence shown here is derived from an EMBL/GenBank/DDBJ whole genome shotgun (WGS) entry which is preliminary data.</text>
</comment>
<evidence type="ECO:0000313" key="2">
    <source>
        <dbReference type="EMBL" id="RPD38188.1"/>
    </source>
</evidence>
<gene>
    <name evidence="2" type="ORF">EG028_26375</name>
</gene>
<feature type="signal peptide" evidence="1">
    <location>
        <begin position="1"/>
        <end position="20"/>
    </location>
</feature>
<name>A0A3N4M5A4_9BACT</name>
<accession>A0A3N4M5A4</accession>
<keyword evidence="1" id="KW-0732">Signal</keyword>
<evidence type="ECO:0008006" key="4">
    <source>
        <dbReference type="Google" id="ProtNLM"/>
    </source>
</evidence>
<keyword evidence="3" id="KW-1185">Reference proteome</keyword>